<sequence length="42" mass="4744">MFHSALRRGFCEFGGRSFSVFQLKRIGFTCVAFQNAAKGEKI</sequence>
<dbReference type="KEGG" id="abas:ACPOL_6647"/>
<proteinExistence type="predicted"/>
<keyword evidence="2" id="KW-1185">Reference proteome</keyword>
<organism evidence="1 2">
    <name type="scientific">Acidisarcina polymorpha</name>
    <dbReference type="NCBI Taxonomy" id="2211140"/>
    <lineage>
        <taxon>Bacteria</taxon>
        <taxon>Pseudomonadati</taxon>
        <taxon>Acidobacteriota</taxon>
        <taxon>Terriglobia</taxon>
        <taxon>Terriglobales</taxon>
        <taxon>Acidobacteriaceae</taxon>
        <taxon>Acidisarcina</taxon>
    </lineage>
</organism>
<accession>A0A2Z5GA07</accession>
<evidence type="ECO:0000313" key="2">
    <source>
        <dbReference type="Proteomes" id="UP000253606"/>
    </source>
</evidence>
<protein>
    <submittedName>
        <fullName evidence="1">Uncharacterized protein</fullName>
    </submittedName>
</protein>
<gene>
    <name evidence="1" type="ORF">ACPOL_6647</name>
</gene>
<dbReference type="AlphaFoldDB" id="A0A2Z5GA07"/>
<dbReference type="Proteomes" id="UP000253606">
    <property type="component" value="Chromosome"/>
</dbReference>
<evidence type="ECO:0000313" key="1">
    <source>
        <dbReference type="EMBL" id="AXC15859.1"/>
    </source>
</evidence>
<reference evidence="1 2" key="1">
    <citation type="journal article" date="2018" name="Front. Microbiol.">
        <title>Hydrolytic Capabilities as a Key to Environmental Success: Chitinolytic and Cellulolytic Acidobacteria From Acidic Sub-arctic Soils and Boreal Peatlands.</title>
        <authorList>
            <person name="Belova S.E."/>
            <person name="Ravin N.V."/>
            <person name="Pankratov T.A."/>
            <person name="Rakitin A.L."/>
            <person name="Ivanova A.A."/>
            <person name="Beletsky A.V."/>
            <person name="Mardanov A.V."/>
            <person name="Sinninghe Damste J.S."/>
            <person name="Dedysh S.N."/>
        </authorList>
    </citation>
    <scope>NUCLEOTIDE SEQUENCE [LARGE SCALE GENOMIC DNA]</scope>
    <source>
        <strain evidence="1 2">SBC82</strain>
    </source>
</reference>
<name>A0A2Z5GA07_9BACT</name>
<dbReference type="EMBL" id="CP030840">
    <property type="protein sequence ID" value="AXC15859.1"/>
    <property type="molecule type" value="Genomic_DNA"/>
</dbReference>